<protein>
    <submittedName>
        <fullName evidence="1">Uncharacterized protein</fullName>
    </submittedName>
</protein>
<evidence type="ECO:0000313" key="1">
    <source>
        <dbReference type="EMBL" id="CEK55246.1"/>
    </source>
</evidence>
<sequence>LEETLRQKFAPKSSLQHIPSYDTVTVKLFDQLRASNENQMSVAVMPRSSVTQPKAAMIRRLQDMSDQMLVIDEMSQNIEREFKSSNLLLR</sequence>
<gene>
    <name evidence="1" type="primary">ORF24726</name>
</gene>
<organism evidence="1">
    <name type="scientific">Arion vulgaris</name>
    <dbReference type="NCBI Taxonomy" id="1028688"/>
    <lineage>
        <taxon>Eukaryota</taxon>
        <taxon>Metazoa</taxon>
        <taxon>Spiralia</taxon>
        <taxon>Lophotrochozoa</taxon>
        <taxon>Mollusca</taxon>
        <taxon>Gastropoda</taxon>
        <taxon>Heterobranchia</taxon>
        <taxon>Euthyneura</taxon>
        <taxon>Panpulmonata</taxon>
        <taxon>Eupulmonata</taxon>
        <taxon>Stylommatophora</taxon>
        <taxon>Helicina</taxon>
        <taxon>Arionoidea</taxon>
        <taxon>Arionidae</taxon>
        <taxon>Arion</taxon>
    </lineage>
</organism>
<feature type="non-terminal residue" evidence="1">
    <location>
        <position position="1"/>
    </location>
</feature>
<name>A0A0B6YHH3_9EUPU</name>
<proteinExistence type="predicted"/>
<dbReference type="AlphaFoldDB" id="A0A0B6YHH3"/>
<accession>A0A0B6YHH3</accession>
<feature type="non-terminal residue" evidence="1">
    <location>
        <position position="90"/>
    </location>
</feature>
<dbReference type="EMBL" id="HACG01008381">
    <property type="protein sequence ID" value="CEK55246.1"/>
    <property type="molecule type" value="Transcribed_RNA"/>
</dbReference>
<reference evidence="1" key="1">
    <citation type="submission" date="2014-12" db="EMBL/GenBank/DDBJ databases">
        <title>Insight into the proteome of Arion vulgaris.</title>
        <authorList>
            <person name="Aradska J."/>
            <person name="Bulat T."/>
            <person name="Smidak R."/>
            <person name="Sarate P."/>
            <person name="Gangsoo J."/>
            <person name="Sialana F."/>
            <person name="Bilban M."/>
            <person name="Lubec G."/>
        </authorList>
    </citation>
    <scope>NUCLEOTIDE SEQUENCE</scope>
    <source>
        <tissue evidence="1">Skin</tissue>
    </source>
</reference>